<name>A0A511YE07_9FLAO</name>
<gene>
    <name evidence="1" type="ORF">CLA01_34750</name>
</gene>
<evidence type="ECO:0008006" key="3">
    <source>
        <dbReference type="Google" id="ProtNLM"/>
    </source>
</evidence>
<evidence type="ECO:0000313" key="2">
    <source>
        <dbReference type="Proteomes" id="UP000321150"/>
    </source>
</evidence>
<accession>A0A511YE07</accession>
<dbReference type="AlphaFoldDB" id="A0A511YE07"/>
<dbReference type="SUPFAM" id="SSF69318">
    <property type="entry name" value="Integrin alpha N-terminal domain"/>
    <property type="match status" value="1"/>
</dbReference>
<proteinExistence type="predicted"/>
<dbReference type="EMBL" id="BJYI01000014">
    <property type="protein sequence ID" value="GEN73403.1"/>
    <property type="molecule type" value="Genomic_DNA"/>
</dbReference>
<reference evidence="1 2" key="1">
    <citation type="submission" date="2019-07" db="EMBL/GenBank/DDBJ databases">
        <title>Whole genome shotgun sequence of Chryseobacterium lathyri NBRC 105250.</title>
        <authorList>
            <person name="Hosoyama A."/>
            <person name="Uohara A."/>
            <person name="Ohji S."/>
            <person name="Ichikawa N."/>
        </authorList>
    </citation>
    <scope>NUCLEOTIDE SEQUENCE [LARGE SCALE GENOMIC DNA]</scope>
    <source>
        <strain evidence="1 2">NBRC 105250</strain>
    </source>
</reference>
<dbReference type="Proteomes" id="UP000321150">
    <property type="component" value="Unassembled WGS sequence"/>
</dbReference>
<evidence type="ECO:0000313" key="1">
    <source>
        <dbReference type="EMBL" id="GEN73403.1"/>
    </source>
</evidence>
<protein>
    <recommendedName>
        <fullName evidence="3">VCBS repeat-containing protein</fullName>
    </recommendedName>
</protein>
<dbReference type="InterPro" id="IPR028994">
    <property type="entry name" value="Integrin_alpha_N"/>
</dbReference>
<organism evidence="1 2">
    <name type="scientific">Chryseobacterium lathyri</name>
    <dbReference type="NCBI Taxonomy" id="395933"/>
    <lineage>
        <taxon>Bacteria</taxon>
        <taxon>Pseudomonadati</taxon>
        <taxon>Bacteroidota</taxon>
        <taxon>Flavobacteriia</taxon>
        <taxon>Flavobacteriales</taxon>
        <taxon>Weeksellaceae</taxon>
        <taxon>Chryseobacterium group</taxon>
        <taxon>Chryseobacterium</taxon>
    </lineage>
</organism>
<comment type="caution">
    <text evidence="1">The sequence shown here is derived from an EMBL/GenBank/DDBJ whole genome shotgun (WGS) entry which is preliminary data.</text>
</comment>
<sequence length="100" mass="11060">MTPKDEIVLLIDAEDYMQNGVYAYDIDDNGIMILIDKSIGFGSASDWKGLAVGNLDGDGADEIIAHRNFDGDYKVFKLKESNGVKFLDNIGIESFPVLQR</sequence>